<evidence type="ECO:0000313" key="4">
    <source>
        <dbReference type="Proteomes" id="UP000192472"/>
    </source>
</evidence>
<dbReference type="RefSeq" id="WP_084374257.1">
    <property type="nucleotide sequence ID" value="NZ_FWYF01000004.1"/>
</dbReference>
<evidence type="ECO:0000259" key="2">
    <source>
        <dbReference type="Pfam" id="PF08327"/>
    </source>
</evidence>
<dbReference type="InterPro" id="IPR023393">
    <property type="entry name" value="START-like_dom_sf"/>
</dbReference>
<comment type="similarity">
    <text evidence="1">Belongs to the AHA1 family.</text>
</comment>
<dbReference type="AlphaFoldDB" id="A0A1W2GN67"/>
<dbReference type="CDD" id="cd07814">
    <property type="entry name" value="SRPBCC_CalC_Aha1-like"/>
    <property type="match status" value="1"/>
</dbReference>
<sequence>MQGIETILKKFSIPVGRKELFEAWISPQMTIAPITKIECNPMAGGVMNLYAESAEAVGVMNGLFEEVIPNEKLKYSWQWQGSDEQTMVTVIFKDDGLQTLVQLEHTGFLSKESYDAHNSGWDNYLDGLADRLVKS</sequence>
<evidence type="ECO:0000256" key="1">
    <source>
        <dbReference type="ARBA" id="ARBA00006817"/>
    </source>
</evidence>
<keyword evidence="4" id="KW-1185">Reference proteome</keyword>
<feature type="domain" description="Activator of Hsp90 ATPase homologue 1/2-like C-terminal" evidence="2">
    <location>
        <begin position="17"/>
        <end position="131"/>
    </location>
</feature>
<accession>A0A1W2GN67</accession>
<dbReference type="Gene3D" id="3.30.530.20">
    <property type="match status" value="1"/>
</dbReference>
<dbReference type="Pfam" id="PF08327">
    <property type="entry name" value="AHSA1"/>
    <property type="match status" value="1"/>
</dbReference>
<name>A0A1W2GN67_REIFA</name>
<organism evidence="3 4">
    <name type="scientific">Reichenbachiella faecimaris</name>
    <dbReference type="NCBI Taxonomy" id="692418"/>
    <lineage>
        <taxon>Bacteria</taxon>
        <taxon>Pseudomonadati</taxon>
        <taxon>Bacteroidota</taxon>
        <taxon>Cytophagia</taxon>
        <taxon>Cytophagales</taxon>
        <taxon>Reichenbachiellaceae</taxon>
        <taxon>Reichenbachiella</taxon>
    </lineage>
</organism>
<evidence type="ECO:0000313" key="3">
    <source>
        <dbReference type="EMBL" id="SMD38105.1"/>
    </source>
</evidence>
<dbReference type="InterPro" id="IPR013538">
    <property type="entry name" value="ASHA1/2-like_C"/>
</dbReference>
<dbReference type="Proteomes" id="UP000192472">
    <property type="component" value="Unassembled WGS sequence"/>
</dbReference>
<protein>
    <submittedName>
        <fullName evidence="3">Uncharacterized conserved protein YndB, AHSA1/START domain</fullName>
    </submittedName>
</protein>
<reference evidence="3 4" key="1">
    <citation type="submission" date="2017-04" db="EMBL/GenBank/DDBJ databases">
        <authorList>
            <person name="Afonso C.L."/>
            <person name="Miller P.J."/>
            <person name="Scott M.A."/>
            <person name="Spackman E."/>
            <person name="Goraichik I."/>
            <person name="Dimitrov K.M."/>
            <person name="Suarez D.L."/>
            <person name="Swayne D.E."/>
        </authorList>
    </citation>
    <scope>NUCLEOTIDE SEQUENCE [LARGE SCALE GENOMIC DNA]</scope>
    <source>
        <strain evidence="3 4">DSM 26133</strain>
    </source>
</reference>
<dbReference type="OrthoDB" id="2355173at2"/>
<proteinExistence type="inferred from homology"/>
<gene>
    <name evidence="3" type="ORF">SAMN04488029_3635</name>
</gene>
<dbReference type="EMBL" id="FWYF01000004">
    <property type="protein sequence ID" value="SMD38105.1"/>
    <property type="molecule type" value="Genomic_DNA"/>
</dbReference>
<dbReference type="SUPFAM" id="SSF55961">
    <property type="entry name" value="Bet v1-like"/>
    <property type="match status" value="1"/>
</dbReference>